<comment type="caution">
    <text evidence="2">The sequence shown here is derived from an EMBL/GenBank/DDBJ whole genome shotgun (WGS) entry which is preliminary data.</text>
</comment>
<dbReference type="Proteomes" id="UP000177199">
    <property type="component" value="Unassembled WGS sequence"/>
</dbReference>
<evidence type="ECO:0000256" key="1">
    <source>
        <dbReference type="SAM" id="MobiDB-lite"/>
    </source>
</evidence>
<reference evidence="2 3" key="1">
    <citation type="journal article" date="2016" name="Nat. Commun.">
        <title>Thousands of microbial genomes shed light on interconnected biogeochemical processes in an aquifer system.</title>
        <authorList>
            <person name="Anantharaman K."/>
            <person name="Brown C.T."/>
            <person name="Hug L.A."/>
            <person name="Sharon I."/>
            <person name="Castelle C.J."/>
            <person name="Probst A.J."/>
            <person name="Thomas B.C."/>
            <person name="Singh A."/>
            <person name="Wilkins M.J."/>
            <person name="Karaoz U."/>
            <person name="Brodie E.L."/>
            <person name="Williams K.H."/>
            <person name="Hubbard S.S."/>
            <person name="Banfield J.F."/>
        </authorList>
    </citation>
    <scope>NUCLEOTIDE SEQUENCE [LARGE SCALE GENOMIC DNA]</scope>
</reference>
<protein>
    <submittedName>
        <fullName evidence="2">Uncharacterized protein</fullName>
    </submittedName>
</protein>
<name>A0A1F7HGI7_9BACT</name>
<feature type="region of interest" description="Disordered" evidence="1">
    <location>
        <begin position="140"/>
        <end position="159"/>
    </location>
</feature>
<proteinExistence type="predicted"/>
<accession>A0A1F7HGI7</accession>
<evidence type="ECO:0000313" key="2">
    <source>
        <dbReference type="EMBL" id="OGK30350.1"/>
    </source>
</evidence>
<dbReference type="EMBL" id="MFZV01000046">
    <property type="protein sequence ID" value="OGK30350.1"/>
    <property type="molecule type" value="Genomic_DNA"/>
</dbReference>
<evidence type="ECO:0000313" key="3">
    <source>
        <dbReference type="Proteomes" id="UP000177199"/>
    </source>
</evidence>
<organism evidence="2 3">
    <name type="scientific">Candidatus Roizmanbacteria bacterium RIFCSPHIGHO2_12_FULL_33_9</name>
    <dbReference type="NCBI Taxonomy" id="1802045"/>
    <lineage>
        <taxon>Bacteria</taxon>
        <taxon>Candidatus Roizmaniibacteriota</taxon>
    </lineage>
</organism>
<gene>
    <name evidence="2" type="ORF">A3F29_00945</name>
</gene>
<sequence>MKKQIKKYFKNGYKVATKQKDEAQVARIKSVIGLPSDTPEKVILRAEAFDTILKKHPDQANKGFNKALGFVKTLNFPESIKTLPEKQRLNFMSNVASKYLNIVGVKLVPEKGVSYVNTSFITGKKSKYLPEGLATPSSPIGVGAKLPTSGTSNRSITKK</sequence>
<feature type="compositionally biased region" description="Polar residues" evidence="1">
    <location>
        <begin position="148"/>
        <end position="159"/>
    </location>
</feature>
<dbReference type="AlphaFoldDB" id="A0A1F7HGI7"/>